<feature type="region of interest" description="Disordered" evidence="1">
    <location>
        <begin position="198"/>
        <end position="225"/>
    </location>
</feature>
<protein>
    <submittedName>
        <fullName evidence="2">Uncharacterized protein</fullName>
    </submittedName>
</protein>
<dbReference type="Proteomes" id="UP000481858">
    <property type="component" value="Unassembled WGS sequence"/>
</dbReference>
<organism evidence="2 3">
    <name type="scientific">Xylaria multiplex</name>
    <dbReference type="NCBI Taxonomy" id="323545"/>
    <lineage>
        <taxon>Eukaryota</taxon>
        <taxon>Fungi</taxon>
        <taxon>Dikarya</taxon>
        <taxon>Ascomycota</taxon>
        <taxon>Pezizomycotina</taxon>
        <taxon>Sordariomycetes</taxon>
        <taxon>Xylariomycetidae</taxon>
        <taxon>Xylariales</taxon>
        <taxon>Xylariaceae</taxon>
        <taxon>Xylaria</taxon>
    </lineage>
</organism>
<dbReference type="AlphaFoldDB" id="A0A7C8N1F3"/>
<name>A0A7C8N1F3_9PEZI</name>
<sequence>MSLSNRSNTALVTSLQDIRVVALVFYGRKEFRNLRGRGGLLDAVTFTVKTDSKTDLDYLEELLRDRPCYSKFCPAEKTHDGRPPQPLAQTGIEKLQLDWWSNSWGKFDGWVSSWGAVSEPETIYIKIDDDIVFIDDHTIPALVKRTLDNPQYFGVSANVVNGGAVSWLHYCMGVFEPYWPESEPSIKLHAEQIDGQSPTQASWRASQLPSYTGPPEGPHNFNLDGSTPAPFEGHRWLPVRNTPDENAQQIVRPSPASTLTFSAWGTAVTNWAVAAQAHYSFLHHLEQGDTWRYKFNTWNFNYERLAINFIAIRGKDIMSSFPFPQDDDEEYLTCTRPKELGRPVVVDGNALVSHFAFALQRQPHNGRSIMWTDALARYQAPLKRVAWDPGSPSPKLYEITAQDGNPPWDHQADLSQTAGLRSLCDAYPDSLDEVSSPPGEVWALPILWNAEEAYVVGLIIVTASDNSFRRVGYFSSLDNATCKLVICPYYCSTRPKGHNALVFMASDF</sequence>
<feature type="compositionally biased region" description="Polar residues" evidence="1">
    <location>
        <begin position="198"/>
        <end position="210"/>
    </location>
</feature>
<keyword evidence="3" id="KW-1185">Reference proteome</keyword>
<gene>
    <name evidence="2" type="ORF">GQX73_g354</name>
</gene>
<evidence type="ECO:0000313" key="2">
    <source>
        <dbReference type="EMBL" id="KAF2973327.1"/>
    </source>
</evidence>
<accession>A0A7C8N1F3</accession>
<proteinExistence type="predicted"/>
<evidence type="ECO:0000256" key="1">
    <source>
        <dbReference type="SAM" id="MobiDB-lite"/>
    </source>
</evidence>
<dbReference type="InParanoid" id="A0A7C8N1F3"/>
<dbReference type="EMBL" id="WUBL01000002">
    <property type="protein sequence ID" value="KAF2973327.1"/>
    <property type="molecule type" value="Genomic_DNA"/>
</dbReference>
<evidence type="ECO:0000313" key="3">
    <source>
        <dbReference type="Proteomes" id="UP000481858"/>
    </source>
</evidence>
<dbReference type="OrthoDB" id="5593235at2759"/>
<reference evidence="2 3" key="1">
    <citation type="submission" date="2019-12" db="EMBL/GenBank/DDBJ databases">
        <title>Draft genome sequence of the ascomycete Xylaria multiplex DSM 110363.</title>
        <authorList>
            <person name="Buettner E."/>
            <person name="Kellner H."/>
        </authorList>
    </citation>
    <scope>NUCLEOTIDE SEQUENCE [LARGE SCALE GENOMIC DNA]</scope>
    <source>
        <strain evidence="2 3">DSM 110363</strain>
    </source>
</reference>
<comment type="caution">
    <text evidence="2">The sequence shown here is derived from an EMBL/GenBank/DDBJ whole genome shotgun (WGS) entry which is preliminary data.</text>
</comment>